<dbReference type="AlphaFoldDB" id="A0A106PQ28"/>
<dbReference type="Proteomes" id="UP000060630">
    <property type="component" value="Unassembled WGS sequence"/>
</dbReference>
<dbReference type="EMBL" id="LPHD01000199">
    <property type="protein sequence ID" value="KWA72253.1"/>
    <property type="molecule type" value="Genomic_DNA"/>
</dbReference>
<gene>
    <name evidence="1" type="ORF">WL29_06445</name>
</gene>
<comment type="caution">
    <text evidence="1">The sequence shown here is derived from an EMBL/GenBank/DDBJ whole genome shotgun (WGS) entry which is preliminary data.</text>
</comment>
<organism evidence="1 2">
    <name type="scientific">Burkholderia ubonensis</name>
    <dbReference type="NCBI Taxonomy" id="101571"/>
    <lineage>
        <taxon>Bacteria</taxon>
        <taxon>Pseudomonadati</taxon>
        <taxon>Pseudomonadota</taxon>
        <taxon>Betaproteobacteria</taxon>
        <taxon>Burkholderiales</taxon>
        <taxon>Burkholderiaceae</taxon>
        <taxon>Burkholderia</taxon>
        <taxon>Burkholderia cepacia complex</taxon>
    </lineage>
</organism>
<name>A0A106PQ28_9BURK</name>
<reference evidence="1 2" key="1">
    <citation type="submission" date="2015-11" db="EMBL/GenBank/DDBJ databases">
        <title>Expanding the genomic diversity of Burkholderia species for the development of highly accurate diagnostics.</title>
        <authorList>
            <person name="Sahl J."/>
            <person name="Keim P."/>
            <person name="Wagner D."/>
        </authorList>
    </citation>
    <scope>NUCLEOTIDE SEQUENCE [LARGE SCALE GENOMIC DNA]</scope>
    <source>
        <strain evidence="1 2">MSMB2087WGS</strain>
    </source>
</reference>
<sequence>MLSKLRAMITTNCSRKAGAADSIQAGRAKKFLIFSCLRYCYESSLESFGRVRKFKTEDLAPLVLDTPNQQDQGALNYSLVSAELKRHARVETQVIVCAISHKDMAALEQDAHVVDRGQFANVLGSSI</sequence>
<proteinExistence type="predicted"/>
<protein>
    <submittedName>
        <fullName evidence="1">Uncharacterized protein</fullName>
    </submittedName>
</protein>
<dbReference type="RefSeq" id="WP_060193618.1">
    <property type="nucleotide sequence ID" value="NZ_LPHD01000199.1"/>
</dbReference>
<accession>A0A106PQ28</accession>
<evidence type="ECO:0000313" key="2">
    <source>
        <dbReference type="Proteomes" id="UP000060630"/>
    </source>
</evidence>
<evidence type="ECO:0000313" key="1">
    <source>
        <dbReference type="EMBL" id="KWA72253.1"/>
    </source>
</evidence>